<keyword evidence="1" id="KW-0472">Membrane</keyword>
<proteinExistence type="predicted"/>
<dbReference type="EMBL" id="JACPNR010000006">
    <property type="protein sequence ID" value="MBI2678206.1"/>
    <property type="molecule type" value="Genomic_DNA"/>
</dbReference>
<feature type="transmembrane region" description="Helical" evidence="1">
    <location>
        <begin position="28"/>
        <end position="50"/>
    </location>
</feature>
<reference evidence="2" key="1">
    <citation type="submission" date="2020-07" db="EMBL/GenBank/DDBJ databases">
        <title>Huge and variable diversity of episymbiotic CPR bacteria and DPANN archaea in groundwater ecosystems.</title>
        <authorList>
            <person name="He C.Y."/>
            <person name="Keren R."/>
            <person name="Whittaker M."/>
            <person name="Farag I.F."/>
            <person name="Doudna J."/>
            <person name="Cate J.H.D."/>
            <person name="Banfield J.F."/>
        </authorList>
    </citation>
    <scope>NUCLEOTIDE SEQUENCE</scope>
    <source>
        <strain evidence="2">NC_groundwater_580_Pr5_B-0.1um_64_19</strain>
    </source>
</reference>
<evidence type="ECO:0000313" key="3">
    <source>
        <dbReference type="Proteomes" id="UP000779809"/>
    </source>
</evidence>
<evidence type="ECO:0000256" key="1">
    <source>
        <dbReference type="SAM" id="Phobius"/>
    </source>
</evidence>
<keyword evidence="1" id="KW-0812">Transmembrane</keyword>
<dbReference type="InterPro" id="IPR007165">
    <property type="entry name" value="Phage_holin_4_2"/>
</dbReference>
<name>A0A932A7P3_9BACT</name>
<dbReference type="PANTHER" id="PTHR37309">
    <property type="entry name" value="SLR0284 PROTEIN"/>
    <property type="match status" value="1"/>
</dbReference>
<feature type="transmembrane region" description="Helical" evidence="1">
    <location>
        <begin position="57"/>
        <end position="80"/>
    </location>
</feature>
<feature type="transmembrane region" description="Helical" evidence="1">
    <location>
        <begin position="92"/>
        <end position="110"/>
    </location>
</feature>
<dbReference type="AlphaFoldDB" id="A0A932A7P3"/>
<protein>
    <submittedName>
        <fullName evidence="2">Phage holin family protein</fullName>
    </submittedName>
</protein>
<comment type="caution">
    <text evidence="2">The sequence shown here is derived from an EMBL/GenBank/DDBJ whole genome shotgun (WGS) entry which is preliminary data.</text>
</comment>
<organism evidence="2 3">
    <name type="scientific">Candidatus Korobacter versatilis</name>
    <dbReference type="NCBI Taxonomy" id="658062"/>
    <lineage>
        <taxon>Bacteria</taxon>
        <taxon>Pseudomonadati</taxon>
        <taxon>Acidobacteriota</taxon>
        <taxon>Terriglobia</taxon>
        <taxon>Terriglobales</taxon>
        <taxon>Candidatus Korobacteraceae</taxon>
        <taxon>Candidatus Korobacter</taxon>
    </lineage>
</organism>
<dbReference type="Pfam" id="PF04020">
    <property type="entry name" value="Phage_holin_4_2"/>
    <property type="match status" value="1"/>
</dbReference>
<dbReference type="Proteomes" id="UP000779809">
    <property type="component" value="Unassembled WGS sequence"/>
</dbReference>
<gene>
    <name evidence="2" type="ORF">HYX28_05455</name>
</gene>
<evidence type="ECO:0000313" key="2">
    <source>
        <dbReference type="EMBL" id="MBI2678206.1"/>
    </source>
</evidence>
<sequence>MRLLLHWILSALAMLLVAHFVPGFVVKGFVAALIAAAVYGLVNATLGTVLKVLTFPLAIVTLGLFLLVINALMLQFAAALLPGIEVHGFWPAFWAALLLALLGMVIRGLLPEKRRERE</sequence>
<accession>A0A932A7P3</accession>
<dbReference type="PANTHER" id="PTHR37309:SF1">
    <property type="entry name" value="SLR0284 PROTEIN"/>
    <property type="match status" value="1"/>
</dbReference>
<keyword evidence="1" id="KW-1133">Transmembrane helix</keyword>